<keyword evidence="2 5" id="KW-0436">Ligase</keyword>
<evidence type="ECO:0000259" key="4">
    <source>
        <dbReference type="PROSITE" id="PS50160"/>
    </source>
</evidence>
<dbReference type="NCBIfam" id="NF005796">
    <property type="entry name" value="PRK07636.1"/>
    <property type="match status" value="1"/>
</dbReference>
<dbReference type="GO" id="GO:0006281">
    <property type="term" value="P:DNA repair"/>
    <property type="evidence" value="ECO:0007669"/>
    <property type="project" value="InterPro"/>
</dbReference>
<keyword evidence="6" id="KW-1185">Reference proteome</keyword>
<dbReference type="OrthoDB" id="5503604at2"/>
<sequence>MFIAPMLLQQREKPFSDPAYVFEPKIDGHRVILSRRDGETRLFTRHQTDCTKQYPELWNPLVDGDVMLDGEVCCIDPATGNIDFELVMDRFQLKKQDKIDTFTVQRPVHFVVWDILYHNGRSLCDLPLTERRSILESVLQTNANFSIVPQIQEHGEALYQSIVARSMEGMVAKRKDSKYVSRRSPDWLKIINYQYSEVYLAGIRKEDFGWLAHVEENGSKRPAGIIELGVKPIHKTAFSTVSKQLIIGEDRQFVYLDPKLKARVKFRNWTRNGSLRTPVFLDFVV</sequence>
<dbReference type="SUPFAM" id="SSF56091">
    <property type="entry name" value="DNA ligase/mRNA capping enzyme, catalytic domain"/>
    <property type="match status" value="1"/>
</dbReference>
<accession>A0A2W1P542</accession>
<organism evidence="5 6">
    <name type="scientific">Paenibacillus xerothermodurans</name>
    <dbReference type="NCBI Taxonomy" id="1977292"/>
    <lineage>
        <taxon>Bacteria</taxon>
        <taxon>Bacillati</taxon>
        <taxon>Bacillota</taxon>
        <taxon>Bacilli</taxon>
        <taxon>Bacillales</taxon>
        <taxon>Paenibacillaceae</taxon>
        <taxon>Paenibacillus</taxon>
    </lineage>
</organism>
<dbReference type="AlphaFoldDB" id="A0A2W1P542"/>
<dbReference type="EMBL" id="NHRJ02000001">
    <property type="protein sequence ID" value="PZE22288.1"/>
    <property type="molecule type" value="Genomic_DNA"/>
</dbReference>
<gene>
    <name evidence="5" type="ORF">CBW46_000380</name>
</gene>
<evidence type="ECO:0000256" key="2">
    <source>
        <dbReference type="ARBA" id="ARBA00022598"/>
    </source>
</evidence>
<dbReference type="InterPro" id="IPR012310">
    <property type="entry name" value="DNA_ligase_ATP-dep_cent"/>
</dbReference>
<dbReference type="RefSeq" id="WP_089198060.1">
    <property type="nucleotide sequence ID" value="NZ_NHRJ02000001.1"/>
</dbReference>
<dbReference type="Gene3D" id="3.30.470.30">
    <property type="entry name" value="DNA ligase/mRNA capping enzyme"/>
    <property type="match status" value="1"/>
</dbReference>
<name>A0A2W1P542_PAEXE</name>
<dbReference type="PROSITE" id="PS50160">
    <property type="entry name" value="DNA_LIGASE_A3"/>
    <property type="match status" value="1"/>
</dbReference>
<evidence type="ECO:0000256" key="3">
    <source>
        <dbReference type="ARBA" id="ARBA00034003"/>
    </source>
</evidence>
<proteinExistence type="inferred from homology"/>
<protein>
    <submittedName>
        <fullName evidence="5">ATP-dependent DNA ligase</fullName>
    </submittedName>
</protein>
<dbReference type="InterPro" id="IPR012340">
    <property type="entry name" value="NA-bd_OB-fold"/>
</dbReference>
<dbReference type="PANTHER" id="PTHR45674">
    <property type="entry name" value="DNA LIGASE 1/3 FAMILY MEMBER"/>
    <property type="match status" value="1"/>
</dbReference>
<comment type="caution">
    <text evidence="5">The sequence shown here is derived from an EMBL/GenBank/DDBJ whole genome shotgun (WGS) entry which is preliminary data.</text>
</comment>
<feature type="domain" description="ATP-dependent DNA ligase family profile" evidence="4">
    <location>
        <begin position="101"/>
        <end position="211"/>
    </location>
</feature>
<dbReference type="GO" id="GO:0003910">
    <property type="term" value="F:DNA ligase (ATP) activity"/>
    <property type="evidence" value="ECO:0007669"/>
    <property type="project" value="UniProtKB-EC"/>
</dbReference>
<dbReference type="InterPro" id="IPR050191">
    <property type="entry name" value="ATP-dep_DNA_ligase"/>
</dbReference>
<comment type="similarity">
    <text evidence="1">Belongs to the ATP-dependent DNA ligase family.</text>
</comment>
<dbReference type="GO" id="GO:0005524">
    <property type="term" value="F:ATP binding"/>
    <property type="evidence" value="ECO:0007669"/>
    <property type="project" value="InterPro"/>
</dbReference>
<dbReference type="Pfam" id="PF01068">
    <property type="entry name" value="DNA_ligase_A_M"/>
    <property type="match status" value="1"/>
</dbReference>
<dbReference type="Proteomes" id="UP000214746">
    <property type="component" value="Unassembled WGS sequence"/>
</dbReference>
<dbReference type="CDD" id="cd07906">
    <property type="entry name" value="Adenylation_DNA_ligase_LigD_LigC"/>
    <property type="match status" value="1"/>
</dbReference>
<evidence type="ECO:0000313" key="6">
    <source>
        <dbReference type="Proteomes" id="UP000214746"/>
    </source>
</evidence>
<evidence type="ECO:0000313" key="5">
    <source>
        <dbReference type="EMBL" id="PZE22288.1"/>
    </source>
</evidence>
<dbReference type="PANTHER" id="PTHR45674:SF4">
    <property type="entry name" value="DNA LIGASE 1"/>
    <property type="match status" value="1"/>
</dbReference>
<dbReference type="SUPFAM" id="SSF50249">
    <property type="entry name" value="Nucleic acid-binding proteins"/>
    <property type="match status" value="1"/>
</dbReference>
<dbReference type="GO" id="GO:0006310">
    <property type="term" value="P:DNA recombination"/>
    <property type="evidence" value="ECO:0007669"/>
    <property type="project" value="InterPro"/>
</dbReference>
<comment type="catalytic activity">
    <reaction evidence="3">
        <text>ATP + (deoxyribonucleotide)n-3'-hydroxyl + 5'-phospho-(deoxyribonucleotide)m = (deoxyribonucleotide)n+m + AMP + diphosphate.</text>
        <dbReference type="EC" id="6.5.1.1"/>
    </reaction>
</comment>
<evidence type="ECO:0000256" key="1">
    <source>
        <dbReference type="ARBA" id="ARBA00007572"/>
    </source>
</evidence>
<reference evidence="5" key="1">
    <citation type="submission" date="2018-06" db="EMBL/GenBank/DDBJ databases">
        <title>Paenibacillus xerothermodurans sp. nov. an extremely dry heat resistant spore forming bacterium isolated from the soil of Cape Canaveral, Florida.</title>
        <authorList>
            <person name="Seuylemezian A."/>
            <person name="Kaur N."/>
            <person name="Patil P."/>
            <person name="Patil P."/>
            <person name="Mayilraj S."/>
            <person name="Vaishampayan P."/>
        </authorList>
    </citation>
    <scope>NUCLEOTIDE SEQUENCE [LARGE SCALE GENOMIC DNA]</scope>
    <source>
        <strain evidence="5">ATCC 27380</strain>
    </source>
</reference>